<evidence type="ECO:0000256" key="1">
    <source>
        <dbReference type="ARBA" id="ARBA00009023"/>
    </source>
</evidence>
<protein>
    <recommendedName>
        <fullName evidence="7">C4-dicarboxylate ABC transporter substrate-binding protein</fullName>
    </recommendedName>
</protein>
<dbReference type="PANTHER" id="PTHR33376">
    <property type="match status" value="1"/>
</dbReference>
<dbReference type="Proteomes" id="UP000233458">
    <property type="component" value="Chromosome"/>
</dbReference>
<evidence type="ECO:0008006" key="7">
    <source>
        <dbReference type="Google" id="ProtNLM"/>
    </source>
</evidence>
<dbReference type="PANTHER" id="PTHR33376:SF7">
    <property type="entry name" value="C4-DICARBOXYLATE-BINDING PROTEIN DCTB"/>
    <property type="match status" value="1"/>
</dbReference>
<organism evidence="5 6">
    <name type="scientific">Thalassospira marina</name>
    <dbReference type="NCBI Taxonomy" id="2048283"/>
    <lineage>
        <taxon>Bacteria</taxon>
        <taxon>Pseudomonadati</taxon>
        <taxon>Pseudomonadota</taxon>
        <taxon>Alphaproteobacteria</taxon>
        <taxon>Rhodospirillales</taxon>
        <taxon>Thalassospiraceae</taxon>
        <taxon>Thalassospira</taxon>
    </lineage>
</organism>
<accession>A0ABN5FJ94</accession>
<feature type="signal peptide" evidence="4">
    <location>
        <begin position="1"/>
        <end position="24"/>
    </location>
</feature>
<sequence length="333" mass="36861">MMPSLRLSIVIACALTLFAGSLRAAEIHLSTENTASHFQTRFLEHYAADLNTRISTHHFSVLHSAQAFKDRDVAEALSGGRVAIAAPGIWHLGRFAPDLNALLLPGFMGLETQKVRELVDGTFGLALNQSLEQKLKVRVLGKWLDLGPAHIFTRNQVIRTFDDLKGLRIRYAGGEGNALRLKAMGAIPVLIPWPDVPDALDHGEIDGLLTTTSTVASASLWDHGIRHAFFSHSYYPFYIPLVSLDIWNRMPAQMQTTLTTAWANMIDEGRDLAAQDQKKSIEMLIAHNINIVEPDETARRNERVLLLAHQDDMANTIGISSKALQTLEQFAGQ</sequence>
<keyword evidence="2" id="KW-0813">Transport</keyword>
<evidence type="ECO:0000256" key="3">
    <source>
        <dbReference type="ARBA" id="ARBA00022729"/>
    </source>
</evidence>
<dbReference type="NCBIfam" id="NF037995">
    <property type="entry name" value="TRAP_S1"/>
    <property type="match status" value="1"/>
</dbReference>
<proteinExistence type="inferred from homology"/>
<evidence type="ECO:0000313" key="6">
    <source>
        <dbReference type="Proteomes" id="UP000233458"/>
    </source>
</evidence>
<keyword evidence="6" id="KW-1185">Reference proteome</keyword>
<dbReference type="EMBL" id="CP024199">
    <property type="protein sequence ID" value="AUG53362.1"/>
    <property type="molecule type" value="Genomic_DNA"/>
</dbReference>
<dbReference type="InterPro" id="IPR018389">
    <property type="entry name" value="DctP_fam"/>
</dbReference>
<comment type="similarity">
    <text evidence="1">Belongs to the bacterial solute-binding protein 7 family.</text>
</comment>
<evidence type="ECO:0000256" key="4">
    <source>
        <dbReference type="SAM" id="SignalP"/>
    </source>
</evidence>
<name>A0ABN5FJ94_9PROT</name>
<keyword evidence="3 4" id="KW-0732">Signal</keyword>
<evidence type="ECO:0000256" key="2">
    <source>
        <dbReference type="ARBA" id="ARBA00022448"/>
    </source>
</evidence>
<dbReference type="Pfam" id="PF03480">
    <property type="entry name" value="DctP"/>
    <property type="match status" value="1"/>
</dbReference>
<dbReference type="SUPFAM" id="SSF53850">
    <property type="entry name" value="Periplasmic binding protein-like II"/>
    <property type="match status" value="1"/>
</dbReference>
<feature type="chain" id="PRO_5046770878" description="C4-dicarboxylate ABC transporter substrate-binding protein" evidence="4">
    <location>
        <begin position="25"/>
        <end position="333"/>
    </location>
</feature>
<dbReference type="Gene3D" id="3.40.190.170">
    <property type="entry name" value="Bacterial extracellular solute-binding protein, family 7"/>
    <property type="match status" value="1"/>
</dbReference>
<dbReference type="InterPro" id="IPR038404">
    <property type="entry name" value="TRAP_DctP_sf"/>
</dbReference>
<reference evidence="5 6" key="1">
    <citation type="submission" date="2017-10" db="EMBL/GenBank/DDBJ databases">
        <title>Biodiversity and function of Thalassospira species in the particle-attached aromatic-hydrocarbon-degrading consortia from the surface seawater of the China South Sea.</title>
        <authorList>
            <person name="Dong C."/>
            <person name="Liu R."/>
            <person name="Shao Z."/>
        </authorList>
    </citation>
    <scope>NUCLEOTIDE SEQUENCE [LARGE SCALE GENOMIC DNA]</scope>
    <source>
        <strain evidence="5 6">CSC3H3</strain>
    </source>
</reference>
<gene>
    <name evidence="5" type="ORF">CSC3H3_12040</name>
</gene>
<evidence type="ECO:0000313" key="5">
    <source>
        <dbReference type="EMBL" id="AUG53362.1"/>
    </source>
</evidence>